<protein>
    <recommendedName>
        <fullName evidence="3">NmrA-like domain-containing protein</fullName>
    </recommendedName>
</protein>
<dbReference type="AlphaFoldDB" id="A0A364LEU6"/>
<dbReference type="Proteomes" id="UP000249363">
    <property type="component" value="Unassembled WGS sequence"/>
</dbReference>
<dbReference type="InterPro" id="IPR051164">
    <property type="entry name" value="NmrA-like_oxidored"/>
</dbReference>
<keyword evidence="5" id="KW-1185">Reference proteome</keyword>
<reference evidence="4 5" key="1">
    <citation type="journal article" date="2017" name="Biotechnol. Biofuels">
        <title>Differential beta-glucosidase expression as a function of carbon source availability in Talaromyces amestolkiae: a genomic and proteomic approach.</title>
        <authorList>
            <person name="de Eugenio L.I."/>
            <person name="Mendez-Liter J.A."/>
            <person name="Nieto-Dominguez M."/>
            <person name="Alonso L."/>
            <person name="Gil-Munoz J."/>
            <person name="Barriuso J."/>
            <person name="Prieto A."/>
            <person name="Martinez M.J."/>
        </authorList>
    </citation>
    <scope>NUCLEOTIDE SEQUENCE [LARGE SCALE GENOMIC DNA]</scope>
    <source>
        <strain evidence="4 5">CIB</strain>
    </source>
</reference>
<evidence type="ECO:0000256" key="1">
    <source>
        <dbReference type="ARBA" id="ARBA00006328"/>
    </source>
</evidence>
<evidence type="ECO:0000256" key="2">
    <source>
        <dbReference type="ARBA" id="ARBA00022857"/>
    </source>
</evidence>
<dbReference type="OrthoDB" id="300709at2759"/>
<dbReference type="InterPro" id="IPR008030">
    <property type="entry name" value="NmrA-like"/>
</dbReference>
<dbReference type="GO" id="GO:0005634">
    <property type="term" value="C:nucleus"/>
    <property type="evidence" value="ECO:0007669"/>
    <property type="project" value="TreeGrafter"/>
</dbReference>
<gene>
    <name evidence="4" type="ORF">BHQ10_010350</name>
</gene>
<dbReference type="Gene3D" id="3.90.25.10">
    <property type="entry name" value="UDP-galactose 4-epimerase, domain 1"/>
    <property type="match status" value="1"/>
</dbReference>
<dbReference type="InterPro" id="IPR036291">
    <property type="entry name" value="NAD(P)-bd_dom_sf"/>
</dbReference>
<dbReference type="PANTHER" id="PTHR42748:SF14">
    <property type="entry name" value="SNOAL-LIKE DOMAIN-CONTAINING PROTEIN"/>
    <property type="match status" value="1"/>
</dbReference>
<organism evidence="4 5">
    <name type="scientific">Talaromyces amestolkiae</name>
    <dbReference type="NCBI Taxonomy" id="1196081"/>
    <lineage>
        <taxon>Eukaryota</taxon>
        <taxon>Fungi</taxon>
        <taxon>Dikarya</taxon>
        <taxon>Ascomycota</taxon>
        <taxon>Pezizomycotina</taxon>
        <taxon>Eurotiomycetes</taxon>
        <taxon>Eurotiomycetidae</taxon>
        <taxon>Eurotiales</taxon>
        <taxon>Trichocomaceae</taxon>
        <taxon>Talaromyces</taxon>
        <taxon>Talaromyces sect. Talaromyces</taxon>
    </lineage>
</organism>
<evidence type="ECO:0000259" key="3">
    <source>
        <dbReference type="Pfam" id="PF05368"/>
    </source>
</evidence>
<feature type="domain" description="NmrA-like" evidence="3">
    <location>
        <begin position="1"/>
        <end position="257"/>
    </location>
</feature>
<sequence length="342" mass="37779">MTKTILVLGGAGAQNSAVVHELSKEPSFAIKMLSRDVKTPEARALSVLPRVELVQGDCYDEDTLVLAFKGVHACFINTNGNAIGEKAEIFWGIRIYEIAYWAGVKHFVYSSLPYVSKKSGFNPKYRVPFTDGKAKVCEFIKAQPTDVMNWSFIESGPYPEHHLSSLWAPDKGPDGVYVFRTPIGPTGAIALVGLSDFAWYARYILAHPDEFKGDLLSVGIEHASGEDIATAFTKVTGEAARFEPLPLSTVAKAWPDNKLGTAGSPGYDDPTLKTMAETFVPWYTIWQESGGNVGLWTKDYERLDKIHPNRVRSVEEWMKSVGYGAERKPSILRTPLVPDTSK</sequence>
<accession>A0A364LEU6</accession>
<dbReference type="Gene3D" id="3.40.50.720">
    <property type="entry name" value="NAD(P)-binding Rossmann-like Domain"/>
    <property type="match status" value="1"/>
</dbReference>
<evidence type="ECO:0000313" key="4">
    <source>
        <dbReference type="EMBL" id="RAO74338.1"/>
    </source>
</evidence>
<comment type="caution">
    <text evidence="4">The sequence shown here is derived from an EMBL/GenBank/DDBJ whole genome shotgun (WGS) entry which is preliminary data.</text>
</comment>
<dbReference type="EMBL" id="MIKG01000036">
    <property type="protein sequence ID" value="RAO74338.1"/>
    <property type="molecule type" value="Genomic_DNA"/>
</dbReference>
<dbReference type="STRING" id="1196081.A0A364LEU6"/>
<dbReference type="GeneID" id="63799564"/>
<keyword evidence="2" id="KW-0521">NADP</keyword>
<comment type="similarity">
    <text evidence="1">Belongs to the NmrA-type oxidoreductase family.</text>
</comment>
<name>A0A364LEU6_TALAM</name>
<dbReference type="Pfam" id="PF05368">
    <property type="entry name" value="NmrA"/>
    <property type="match status" value="1"/>
</dbReference>
<dbReference type="SUPFAM" id="SSF51735">
    <property type="entry name" value="NAD(P)-binding Rossmann-fold domains"/>
    <property type="match status" value="1"/>
</dbReference>
<evidence type="ECO:0000313" key="5">
    <source>
        <dbReference type="Proteomes" id="UP000249363"/>
    </source>
</evidence>
<dbReference type="CDD" id="cd05251">
    <property type="entry name" value="NmrA_like_SDR_a"/>
    <property type="match status" value="1"/>
</dbReference>
<dbReference type="PANTHER" id="PTHR42748">
    <property type="entry name" value="NITROGEN METABOLITE REPRESSION PROTEIN NMRA FAMILY MEMBER"/>
    <property type="match status" value="1"/>
</dbReference>
<dbReference type="RefSeq" id="XP_040738852.1">
    <property type="nucleotide sequence ID" value="XM_040872971.1"/>
</dbReference>
<proteinExistence type="inferred from homology"/>